<sequence>MTATREMNPWRLEWLRLTRSPRGAVVILVYVFFGLAGPLMAKYMAQIAAYASSEVTIVAPVPEPEHGLVNFVSQGSQTGMIVLLVVAAGVLSFDARRGLATFYRTRVTGPFALIWPRFVATAALAVTAYVLGTAAAWFETSLLLGGLPAGPVLWGVALETVFLLFAVAVVATAATVGRSTLSTAGVSVVVLLVVLPVAGLVHGVGDWLPTRLLTAPAALVTGATTADHLGPVAVALAATVALLALAVRRARAREL</sequence>
<reference evidence="2" key="1">
    <citation type="submission" date="2021-01" db="EMBL/GenBank/DDBJ databases">
        <title>Whole genome shotgun sequence of Spirilliplanes yamanashiensis NBRC 15828.</title>
        <authorList>
            <person name="Komaki H."/>
            <person name="Tamura T."/>
        </authorList>
    </citation>
    <scope>NUCLEOTIDE SEQUENCE</scope>
    <source>
        <strain evidence="2">NBRC 15828</strain>
    </source>
</reference>
<dbReference type="RefSeq" id="WP_203941900.1">
    <property type="nucleotide sequence ID" value="NZ_BAAAGJ010000008.1"/>
</dbReference>
<gene>
    <name evidence="2" type="ORF">Sya03_60880</name>
</gene>
<feature type="transmembrane region" description="Helical" evidence="1">
    <location>
        <begin position="107"/>
        <end position="132"/>
    </location>
</feature>
<keyword evidence="1" id="KW-0812">Transmembrane</keyword>
<evidence type="ECO:0000313" key="2">
    <source>
        <dbReference type="EMBL" id="GIJ06736.1"/>
    </source>
</evidence>
<evidence type="ECO:0008006" key="4">
    <source>
        <dbReference type="Google" id="ProtNLM"/>
    </source>
</evidence>
<proteinExistence type="predicted"/>
<accession>A0A8J3YDE1</accession>
<keyword evidence="1" id="KW-1133">Transmembrane helix</keyword>
<feature type="transmembrane region" description="Helical" evidence="1">
    <location>
        <begin position="77"/>
        <end position="95"/>
    </location>
</feature>
<dbReference type="AlphaFoldDB" id="A0A8J3YDE1"/>
<feature type="transmembrane region" description="Helical" evidence="1">
    <location>
        <begin position="188"/>
        <end position="208"/>
    </location>
</feature>
<protein>
    <recommendedName>
        <fullName evidence="4">ABC-2 type transport system permease protein</fullName>
    </recommendedName>
</protein>
<comment type="caution">
    <text evidence="2">The sequence shown here is derived from an EMBL/GenBank/DDBJ whole genome shotgun (WGS) entry which is preliminary data.</text>
</comment>
<feature type="transmembrane region" description="Helical" evidence="1">
    <location>
        <begin position="228"/>
        <end position="247"/>
    </location>
</feature>
<keyword evidence="3" id="KW-1185">Reference proteome</keyword>
<feature type="transmembrane region" description="Helical" evidence="1">
    <location>
        <begin position="152"/>
        <end position="176"/>
    </location>
</feature>
<organism evidence="2 3">
    <name type="scientific">Spirilliplanes yamanashiensis</name>
    <dbReference type="NCBI Taxonomy" id="42233"/>
    <lineage>
        <taxon>Bacteria</taxon>
        <taxon>Bacillati</taxon>
        <taxon>Actinomycetota</taxon>
        <taxon>Actinomycetes</taxon>
        <taxon>Micromonosporales</taxon>
        <taxon>Micromonosporaceae</taxon>
        <taxon>Spirilliplanes</taxon>
    </lineage>
</organism>
<name>A0A8J3YDE1_9ACTN</name>
<dbReference type="EMBL" id="BOOY01000046">
    <property type="protein sequence ID" value="GIJ06736.1"/>
    <property type="molecule type" value="Genomic_DNA"/>
</dbReference>
<dbReference type="Proteomes" id="UP000652013">
    <property type="component" value="Unassembled WGS sequence"/>
</dbReference>
<keyword evidence="1" id="KW-0472">Membrane</keyword>
<evidence type="ECO:0000313" key="3">
    <source>
        <dbReference type="Proteomes" id="UP000652013"/>
    </source>
</evidence>
<evidence type="ECO:0000256" key="1">
    <source>
        <dbReference type="SAM" id="Phobius"/>
    </source>
</evidence>